<dbReference type="PANTHER" id="PTHR42748">
    <property type="entry name" value="NITROGEN METABOLITE REPRESSION PROTEIN NMRA FAMILY MEMBER"/>
    <property type="match status" value="1"/>
</dbReference>
<dbReference type="SUPFAM" id="SSF51735">
    <property type="entry name" value="NAD(P)-binding Rossmann-fold domains"/>
    <property type="match status" value="1"/>
</dbReference>
<feature type="domain" description="NmrA-like" evidence="3">
    <location>
        <begin position="10"/>
        <end position="254"/>
    </location>
</feature>
<comment type="caution">
    <text evidence="4">The sequence shown here is derived from an EMBL/GenBank/DDBJ whole genome shotgun (WGS) entry which is preliminary data.</text>
</comment>
<dbReference type="STRING" id="92696.A0A4R0RGI9"/>
<dbReference type="InterPro" id="IPR051164">
    <property type="entry name" value="NmrA-like_oxidored"/>
</dbReference>
<dbReference type="Gene3D" id="3.40.50.720">
    <property type="entry name" value="NAD(P)-binding Rossmann-like Domain"/>
    <property type="match status" value="1"/>
</dbReference>
<dbReference type="InterPro" id="IPR036291">
    <property type="entry name" value="NAD(P)-bd_dom_sf"/>
</dbReference>
<dbReference type="OrthoDB" id="419598at2759"/>
<accession>A0A4R0RGI9</accession>
<name>A0A4R0RGI9_9APHY</name>
<sequence>MSNGPHGEPKILVVGATGKQGQAFIRALTRGPEEPPLFPVRILALTRNPSSQKALALQKDRPWLDLVKGNLDSRESMRHVFTQAGGKGAIWGVFMVLQYAGLGESTEGEAVQGITLADLALHYGVSIFVYSSVHRGETDDDSEILAEHTGKIKIERHIQSLGEQGLQWTIVRPVLFMENFEGTMGKMTTTIFRAGLKKDVKCRMVALDDVGHVVAAMFHRPVNIAYKTMVITADDLTMSEQDVAWLSATGKHMPTYPHFLGTLILAINTAAKDIVYFIDYLYRHRSDNSEAFQEHIANTHALVPADQMMTFEEWIKQYERDRRKRRRDTGGWNKVSLGKLLTGSL</sequence>
<evidence type="ECO:0000256" key="2">
    <source>
        <dbReference type="ARBA" id="ARBA00022857"/>
    </source>
</evidence>
<keyword evidence="2" id="KW-0521">NADP</keyword>
<dbReference type="Gene3D" id="3.90.25.10">
    <property type="entry name" value="UDP-galactose 4-epimerase, domain 1"/>
    <property type="match status" value="1"/>
</dbReference>
<evidence type="ECO:0000313" key="4">
    <source>
        <dbReference type="EMBL" id="TCD63909.1"/>
    </source>
</evidence>
<proteinExistence type="inferred from homology"/>
<keyword evidence="5" id="KW-1185">Reference proteome</keyword>
<dbReference type="Proteomes" id="UP000292702">
    <property type="component" value="Unassembled WGS sequence"/>
</dbReference>
<protein>
    <recommendedName>
        <fullName evidence="3">NmrA-like domain-containing protein</fullName>
    </recommendedName>
</protein>
<dbReference type="Pfam" id="PF05368">
    <property type="entry name" value="NmrA"/>
    <property type="match status" value="1"/>
</dbReference>
<gene>
    <name evidence="4" type="ORF">EIP91_004788</name>
</gene>
<organism evidence="4 5">
    <name type="scientific">Steccherinum ochraceum</name>
    <dbReference type="NCBI Taxonomy" id="92696"/>
    <lineage>
        <taxon>Eukaryota</taxon>
        <taxon>Fungi</taxon>
        <taxon>Dikarya</taxon>
        <taxon>Basidiomycota</taxon>
        <taxon>Agaricomycotina</taxon>
        <taxon>Agaricomycetes</taxon>
        <taxon>Polyporales</taxon>
        <taxon>Steccherinaceae</taxon>
        <taxon>Steccherinum</taxon>
    </lineage>
</organism>
<dbReference type="EMBL" id="RWJN01000267">
    <property type="protein sequence ID" value="TCD63909.1"/>
    <property type="molecule type" value="Genomic_DNA"/>
</dbReference>
<evidence type="ECO:0000256" key="1">
    <source>
        <dbReference type="ARBA" id="ARBA00006328"/>
    </source>
</evidence>
<evidence type="ECO:0000259" key="3">
    <source>
        <dbReference type="Pfam" id="PF05368"/>
    </source>
</evidence>
<reference evidence="4 5" key="1">
    <citation type="submission" date="2018-11" db="EMBL/GenBank/DDBJ databases">
        <title>Genome assembly of Steccherinum ochraceum LE-BIN_3174, the white-rot fungus of the Steccherinaceae family (The Residual Polyporoid clade, Polyporales, Basidiomycota).</title>
        <authorList>
            <person name="Fedorova T.V."/>
            <person name="Glazunova O.A."/>
            <person name="Landesman E.O."/>
            <person name="Moiseenko K.V."/>
            <person name="Psurtseva N.V."/>
            <person name="Savinova O.S."/>
            <person name="Shakhova N.V."/>
            <person name="Tyazhelova T.V."/>
            <person name="Vasina D.V."/>
        </authorList>
    </citation>
    <scope>NUCLEOTIDE SEQUENCE [LARGE SCALE GENOMIC DNA]</scope>
    <source>
        <strain evidence="4 5">LE-BIN_3174</strain>
    </source>
</reference>
<dbReference type="GO" id="GO:0005634">
    <property type="term" value="C:nucleus"/>
    <property type="evidence" value="ECO:0007669"/>
    <property type="project" value="TreeGrafter"/>
</dbReference>
<dbReference type="InterPro" id="IPR008030">
    <property type="entry name" value="NmrA-like"/>
</dbReference>
<evidence type="ECO:0000313" key="5">
    <source>
        <dbReference type="Proteomes" id="UP000292702"/>
    </source>
</evidence>
<comment type="similarity">
    <text evidence="1">Belongs to the NmrA-type oxidoreductase family.</text>
</comment>
<dbReference type="PANTHER" id="PTHR42748:SF7">
    <property type="entry name" value="NMRA LIKE REDOX SENSOR 1-RELATED"/>
    <property type="match status" value="1"/>
</dbReference>
<dbReference type="AlphaFoldDB" id="A0A4R0RGI9"/>